<sequence>MTIHALRLIPLLFLAACTPAGDPVPVTTDPDPAAAPAPADAFLAAIAGHCGQAYAGRILANRPASTTPDPFEGKALVMHVRGCDTPADEIRIPFHVGDDHSRTWVLTRTATGLRLKHDHRHEDGSPDAVTMYGGDTAAAGTAQRQEFPVDAESVATFEREGLNASVVNTWAMEIEPGQRFLYELARPDGRLFQVEFDLATPVPLPPAPWGAEGG</sequence>
<feature type="signal peptide" evidence="1">
    <location>
        <begin position="1"/>
        <end position="20"/>
    </location>
</feature>
<dbReference type="Proteomes" id="UP000033067">
    <property type="component" value="Chromosome"/>
</dbReference>
<evidence type="ECO:0000313" key="2">
    <source>
        <dbReference type="EMBL" id="AKC87329.1"/>
    </source>
</evidence>
<dbReference type="RefSeq" id="WP_052632586.1">
    <property type="nucleotide sequence ID" value="NZ_CP011144.1"/>
</dbReference>
<feature type="chain" id="PRO_5002415935" description="Secreted protein" evidence="1">
    <location>
        <begin position="21"/>
        <end position="214"/>
    </location>
</feature>
<reference evidence="2 3" key="1">
    <citation type="journal article" date="2015" name="Genome Announc.">
        <title>Complete Genome Sequence of Pseudoxanthomonas suwonensis Strain J1, a Cellulose-Degrading Bacterium Isolated from Leaf- and Wood-Enriched Soil.</title>
        <authorList>
            <person name="Hou L."/>
            <person name="Jiang J."/>
            <person name="Xu Z."/>
            <person name="Zhou Y."/>
            <person name="Leung F.C."/>
        </authorList>
    </citation>
    <scope>NUCLEOTIDE SEQUENCE [LARGE SCALE GENOMIC DNA]</scope>
    <source>
        <strain evidence="2 3">J1</strain>
    </source>
</reference>
<keyword evidence="3" id="KW-1185">Reference proteome</keyword>
<keyword evidence="1" id="KW-0732">Signal</keyword>
<evidence type="ECO:0000313" key="3">
    <source>
        <dbReference type="Proteomes" id="UP000033067"/>
    </source>
</evidence>
<protein>
    <recommendedName>
        <fullName evidence="4">Secreted protein</fullName>
    </recommendedName>
</protein>
<gene>
    <name evidence="2" type="ORF">WQ53_11755</name>
</gene>
<dbReference type="OrthoDB" id="1524207at2"/>
<proteinExistence type="predicted"/>
<dbReference type="AlphaFoldDB" id="A0A0E3Z2F5"/>
<dbReference type="EMBL" id="CP011144">
    <property type="protein sequence ID" value="AKC87329.1"/>
    <property type="molecule type" value="Genomic_DNA"/>
</dbReference>
<dbReference type="PATRIC" id="fig|314722.6.peg.2551"/>
<accession>A0A0E3Z2F5</accession>
<evidence type="ECO:0000256" key="1">
    <source>
        <dbReference type="SAM" id="SignalP"/>
    </source>
</evidence>
<dbReference type="KEGG" id="psuw:WQ53_11755"/>
<organism evidence="2 3">
    <name type="scientific">Pseudoxanthomonas suwonensis</name>
    <dbReference type="NCBI Taxonomy" id="314722"/>
    <lineage>
        <taxon>Bacteria</taxon>
        <taxon>Pseudomonadati</taxon>
        <taxon>Pseudomonadota</taxon>
        <taxon>Gammaproteobacteria</taxon>
        <taxon>Lysobacterales</taxon>
        <taxon>Lysobacteraceae</taxon>
        <taxon>Pseudoxanthomonas</taxon>
    </lineage>
</organism>
<name>A0A0E3Z2F5_9GAMM</name>
<evidence type="ECO:0008006" key="4">
    <source>
        <dbReference type="Google" id="ProtNLM"/>
    </source>
</evidence>